<protein>
    <submittedName>
        <fullName evidence="2">Putative ovule protein</fullName>
    </submittedName>
</protein>
<keyword evidence="1" id="KW-0812">Transmembrane</keyword>
<keyword evidence="1" id="KW-1133">Transmembrane helix</keyword>
<evidence type="ECO:0000313" key="2">
    <source>
        <dbReference type="EMBL" id="JAP22288.1"/>
    </source>
</evidence>
<organism evidence="2">
    <name type="scientific">Solanum chacoense</name>
    <name type="common">Chaco potato</name>
    <dbReference type="NCBI Taxonomy" id="4108"/>
    <lineage>
        <taxon>Eukaryota</taxon>
        <taxon>Viridiplantae</taxon>
        <taxon>Streptophyta</taxon>
        <taxon>Embryophyta</taxon>
        <taxon>Tracheophyta</taxon>
        <taxon>Spermatophyta</taxon>
        <taxon>Magnoliopsida</taxon>
        <taxon>eudicotyledons</taxon>
        <taxon>Gunneridae</taxon>
        <taxon>Pentapetalae</taxon>
        <taxon>asterids</taxon>
        <taxon>lamiids</taxon>
        <taxon>Solanales</taxon>
        <taxon>Solanaceae</taxon>
        <taxon>Solanoideae</taxon>
        <taxon>Solaneae</taxon>
        <taxon>Solanum</taxon>
    </lineage>
</organism>
<accession>A0A0V0HQY8</accession>
<feature type="transmembrane region" description="Helical" evidence="1">
    <location>
        <begin position="40"/>
        <end position="58"/>
    </location>
</feature>
<sequence>EVIGFNISFSCQLSLILCPFFYLSFVSQSIVISLMRITSFGIRASLRFVLTILVFGCYENKKMCSKRF</sequence>
<dbReference type="EMBL" id="GEDG01016733">
    <property type="protein sequence ID" value="JAP22288.1"/>
    <property type="molecule type" value="Transcribed_RNA"/>
</dbReference>
<evidence type="ECO:0000256" key="1">
    <source>
        <dbReference type="SAM" id="Phobius"/>
    </source>
</evidence>
<proteinExistence type="predicted"/>
<reference evidence="2" key="1">
    <citation type="submission" date="2015-12" db="EMBL/GenBank/DDBJ databases">
        <title>Gene expression during late stages of embryo sac development: a critical building block for successful pollen-pistil interactions.</title>
        <authorList>
            <person name="Liu Y."/>
            <person name="Joly V."/>
            <person name="Sabar M."/>
            <person name="Matton D.P."/>
        </authorList>
    </citation>
    <scope>NUCLEOTIDE SEQUENCE</scope>
</reference>
<name>A0A0V0HQY8_SOLCH</name>
<feature type="non-terminal residue" evidence="2">
    <location>
        <position position="1"/>
    </location>
</feature>
<feature type="transmembrane region" description="Helical" evidence="1">
    <location>
        <begin position="12"/>
        <end position="34"/>
    </location>
</feature>
<keyword evidence="1" id="KW-0472">Membrane</keyword>
<dbReference type="AlphaFoldDB" id="A0A0V0HQY8"/>